<dbReference type="GO" id="GO:0004519">
    <property type="term" value="F:endonuclease activity"/>
    <property type="evidence" value="ECO:0007669"/>
    <property type="project" value="UniProtKB-KW"/>
</dbReference>
<name>A0ABV8V8J8_9GAMM</name>
<dbReference type="InterPro" id="IPR052892">
    <property type="entry name" value="NA-targeting_endonuclease"/>
</dbReference>
<proteinExistence type="predicted"/>
<evidence type="ECO:0000313" key="2">
    <source>
        <dbReference type="EMBL" id="MFC4363452.1"/>
    </source>
</evidence>
<dbReference type="PANTHER" id="PTHR33877">
    <property type="entry name" value="SLL1193 PROTEIN"/>
    <property type="match status" value="1"/>
</dbReference>
<feature type="domain" description="HNH nuclease" evidence="1">
    <location>
        <begin position="74"/>
        <end position="127"/>
    </location>
</feature>
<protein>
    <submittedName>
        <fullName evidence="2">HNH endonuclease</fullName>
    </submittedName>
</protein>
<dbReference type="Proteomes" id="UP001595840">
    <property type="component" value="Unassembled WGS sequence"/>
</dbReference>
<dbReference type="RefSeq" id="WP_290261271.1">
    <property type="nucleotide sequence ID" value="NZ_JAUFQG010000004.1"/>
</dbReference>
<keyword evidence="3" id="KW-1185">Reference proteome</keyword>
<keyword evidence="2" id="KW-0540">Nuclease</keyword>
<dbReference type="SMART" id="SM00507">
    <property type="entry name" value="HNHc"/>
    <property type="match status" value="1"/>
</dbReference>
<dbReference type="EMBL" id="JBHSCX010000020">
    <property type="protein sequence ID" value="MFC4363452.1"/>
    <property type="molecule type" value="Genomic_DNA"/>
</dbReference>
<dbReference type="PANTHER" id="PTHR33877:SF2">
    <property type="entry name" value="OS07G0170200 PROTEIN"/>
    <property type="match status" value="1"/>
</dbReference>
<evidence type="ECO:0000259" key="1">
    <source>
        <dbReference type="SMART" id="SM00507"/>
    </source>
</evidence>
<reference evidence="3" key="1">
    <citation type="journal article" date="2019" name="Int. J. Syst. Evol. Microbiol.">
        <title>The Global Catalogue of Microorganisms (GCM) 10K type strain sequencing project: providing services to taxonomists for standard genome sequencing and annotation.</title>
        <authorList>
            <consortium name="The Broad Institute Genomics Platform"/>
            <consortium name="The Broad Institute Genome Sequencing Center for Infectious Disease"/>
            <person name="Wu L."/>
            <person name="Ma J."/>
        </authorList>
    </citation>
    <scope>NUCLEOTIDE SEQUENCE [LARGE SCALE GENOMIC DNA]</scope>
    <source>
        <strain evidence="3">CECT 8570</strain>
    </source>
</reference>
<dbReference type="InterPro" id="IPR003615">
    <property type="entry name" value="HNH_nuc"/>
</dbReference>
<gene>
    <name evidence="2" type="ORF">ACFOX3_14150</name>
</gene>
<accession>A0ABV8V8J8</accession>
<sequence length="180" mass="20076">MAILQLGQLGLPSAWLSVESAATLITKGRVQWAAGPVTTLRGGLSQSGIQSVLDVPAIIATNERLRDAQFIPALSNRLLFKRDNNQCQYCSGFFQRASLTRDHIIPRGQGGRDRWSNVVAACRRCNAVKGCRTPEQAKMPLLAVPFTPNRYEFMYLAAHELQGEQLDYLSANWRSLRVWC</sequence>
<keyword evidence="2" id="KW-0378">Hydrolase</keyword>
<dbReference type="Pfam" id="PF14279">
    <property type="entry name" value="HNH_5"/>
    <property type="match status" value="1"/>
</dbReference>
<keyword evidence="2" id="KW-0255">Endonuclease</keyword>
<dbReference type="Gene3D" id="1.10.30.50">
    <property type="match status" value="1"/>
</dbReference>
<organism evidence="2 3">
    <name type="scientific">Simiduia curdlanivorans</name>
    <dbReference type="NCBI Taxonomy" id="1492769"/>
    <lineage>
        <taxon>Bacteria</taxon>
        <taxon>Pseudomonadati</taxon>
        <taxon>Pseudomonadota</taxon>
        <taxon>Gammaproteobacteria</taxon>
        <taxon>Cellvibrionales</taxon>
        <taxon>Cellvibrionaceae</taxon>
        <taxon>Simiduia</taxon>
    </lineage>
</organism>
<dbReference type="InterPro" id="IPR029471">
    <property type="entry name" value="HNH_5"/>
</dbReference>
<comment type="caution">
    <text evidence="2">The sequence shown here is derived from an EMBL/GenBank/DDBJ whole genome shotgun (WGS) entry which is preliminary data.</text>
</comment>
<evidence type="ECO:0000313" key="3">
    <source>
        <dbReference type="Proteomes" id="UP001595840"/>
    </source>
</evidence>
<dbReference type="CDD" id="cd00085">
    <property type="entry name" value="HNHc"/>
    <property type="match status" value="1"/>
</dbReference>